<dbReference type="GO" id="GO:0016787">
    <property type="term" value="F:hydrolase activity"/>
    <property type="evidence" value="ECO:0007669"/>
    <property type="project" value="InterPro"/>
</dbReference>
<dbReference type="AlphaFoldDB" id="A0A4Q4MY95"/>
<dbReference type="PANTHER" id="PTHR47751">
    <property type="entry name" value="SUPERFAMILY HYDROLASE, PUTATIVE (AFU_ORTHOLOGUE AFUA_2G16580)-RELATED"/>
    <property type="match status" value="1"/>
</dbReference>
<dbReference type="Gene3D" id="3.40.50.1820">
    <property type="entry name" value="alpha/beta hydrolase"/>
    <property type="match status" value="1"/>
</dbReference>
<evidence type="ECO:0000313" key="4">
    <source>
        <dbReference type="EMBL" id="RYN63079.1"/>
    </source>
</evidence>
<gene>
    <name evidence="4" type="ORF">AA0117_g12828</name>
</gene>
<dbReference type="PANTHER" id="PTHR47751:SF1">
    <property type="entry name" value="SUPERFAMILY HYDROLASE, PUTATIVE (AFU_ORTHOLOGUE AFUA_2G16580)-RELATED"/>
    <property type="match status" value="1"/>
</dbReference>
<dbReference type="Proteomes" id="UP000291422">
    <property type="component" value="Unassembled WGS sequence"/>
</dbReference>
<dbReference type="InterPro" id="IPR051411">
    <property type="entry name" value="Polyketide_trans_af380"/>
</dbReference>
<dbReference type="InterPro" id="IPR029058">
    <property type="entry name" value="AB_hydrolase_fold"/>
</dbReference>
<name>A0A4Q4MY95_ALTAL</name>
<sequence>MSSPSKVSFLSRGIKIIGDLYRPSAEAPDRKGAAIVVGHPWTAVKEQSSGLYARLLAKHGFITLAYDAAYQGESEGEPRHLEDPGQRVEDIKAAITFLSLTDGVDEDRLAVLGICASGGYACNAAQTDTRIKSVATIVAVCTGTMAREGLPKGSSNLEVLRGQLAAAAKDRNGEGKGEKPTMIPMLPDKLDDAPADMPTAFRDFATYYRTPRGNHPRAPNIALPRSWDMMATFDAFRFNELISPRPLLMITGSKAESKSYSEDALELSKGPKEFLIVADKTHADLYDDYHGVLPKLLSFFSESLDT</sequence>
<proteinExistence type="inferred from homology"/>
<dbReference type="Pfam" id="PF02129">
    <property type="entry name" value="Peptidase_S15"/>
    <property type="match status" value="1"/>
</dbReference>
<comment type="caution">
    <text evidence="4">The sequence shown here is derived from an EMBL/GenBank/DDBJ whole genome shotgun (WGS) entry which is preliminary data.</text>
</comment>
<dbReference type="SUPFAM" id="SSF53474">
    <property type="entry name" value="alpha/beta-Hydrolases"/>
    <property type="match status" value="1"/>
</dbReference>
<evidence type="ECO:0000259" key="3">
    <source>
        <dbReference type="Pfam" id="PF02129"/>
    </source>
</evidence>
<evidence type="ECO:0000256" key="1">
    <source>
        <dbReference type="ARBA" id="ARBA00004685"/>
    </source>
</evidence>
<protein>
    <recommendedName>
        <fullName evidence="3">Xaa-Pro dipeptidyl-peptidase-like domain-containing protein</fullName>
    </recommendedName>
</protein>
<comment type="similarity">
    <text evidence="2">Belongs to the polyketide transferase af380 family.</text>
</comment>
<accession>A0A4Q4MY95</accession>
<dbReference type="InterPro" id="IPR000383">
    <property type="entry name" value="Xaa-Pro-like_dom"/>
</dbReference>
<evidence type="ECO:0000313" key="5">
    <source>
        <dbReference type="Proteomes" id="UP000291422"/>
    </source>
</evidence>
<organism evidence="4 5">
    <name type="scientific">Alternaria alternata</name>
    <name type="common">Alternaria rot fungus</name>
    <name type="synonym">Torula alternata</name>
    <dbReference type="NCBI Taxonomy" id="5599"/>
    <lineage>
        <taxon>Eukaryota</taxon>
        <taxon>Fungi</taxon>
        <taxon>Dikarya</taxon>
        <taxon>Ascomycota</taxon>
        <taxon>Pezizomycotina</taxon>
        <taxon>Dothideomycetes</taxon>
        <taxon>Pleosporomycetidae</taxon>
        <taxon>Pleosporales</taxon>
        <taxon>Pleosporineae</taxon>
        <taxon>Pleosporaceae</taxon>
        <taxon>Alternaria</taxon>
        <taxon>Alternaria sect. Alternaria</taxon>
        <taxon>Alternaria alternata complex</taxon>
    </lineage>
</organism>
<dbReference type="Gene3D" id="1.10.10.800">
    <property type="match status" value="1"/>
</dbReference>
<dbReference type="EMBL" id="PDXD01000090">
    <property type="protein sequence ID" value="RYN63079.1"/>
    <property type="molecule type" value="Genomic_DNA"/>
</dbReference>
<comment type="pathway">
    <text evidence="1">Mycotoxin biosynthesis.</text>
</comment>
<evidence type="ECO:0000256" key="2">
    <source>
        <dbReference type="ARBA" id="ARBA00029464"/>
    </source>
</evidence>
<reference evidence="5" key="1">
    <citation type="journal article" date="2019" name="bioRxiv">
        <title>Genomics, evolutionary history and diagnostics of the Alternaria alternata species group including apple and Asian pear pathotypes.</title>
        <authorList>
            <person name="Armitage A.D."/>
            <person name="Cockerton H.M."/>
            <person name="Sreenivasaprasad S."/>
            <person name="Woodhall J.W."/>
            <person name="Lane C.R."/>
            <person name="Harrison R.J."/>
            <person name="Clarkson J.P."/>
        </authorList>
    </citation>
    <scope>NUCLEOTIDE SEQUENCE [LARGE SCALE GENOMIC DNA]</scope>
    <source>
        <strain evidence="5">FERA 1177</strain>
    </source>
</reference>
<feature type="domain" description="Xaa-Pro dipeptidyl-peptidase-like" evidence="3">
    <location>
        <begin position="13"/>
        <end position="145"/>
    </location>
</feature>
<dbReference type="VEuPathDB" id="FungiDB:CC77DRAFT_504626"/>